<dbReference type="EMBL" id="FNMZ01000005">
    <property type="protein sequence ID" value="SDX44620.1"/>
    <property type="molecule type" value="Genomic_DNA"/>
</dbReference>
<proteinExistence type="inferred from homology"/>
<feature type="transmembrane region" description="Helical" evidence="8">
    <location>
        <begin position="204"/>
        <end position="222"/>
    </location>
</feature>
<feature type="chain" id="PRO_5011518814" evidence="9">
    <location>
        <begin position="37"/>
        <end position="863"/>
    </location>
</feature>
<organism evidence="14 15">
    <name type="scientific">Albimonas donghaensis</name>
    <dbReference type="NCBI Taxonomy" id="356660"/>
    <lineage>
        <taxon>Bacteria</taxon>
        <taxon>Pseudomonadati</taxon>
        <taxon>Pseudomonadota</taxon>
        <taxon>Alphaproteobacteria</taxon>
        <taxon>Rhodobacterales</taxon>
        <taxon>Paracoccaceae</taxon>
        <taxon>Albimonas</taxon>
    </lineage>
</organism>
<dbReference type="GO" id="GO:0005886">
    <property type="term" value="C:plasma membrane"/>
    <property type="evidence" value="ECO:0007669"/>
    <property type="project" value="UniProtKB-SubCell"/>
</dbReference>
<keyword evidence="9" id="KW-0732">Signal</keyword>
<dbReference type="PANTHER" id="PTHR30460:SF0">
    <property type="entry name" value="MODERATE CONDUCTANCE MECHANOSENSITIVE CHANNEL YBIO"/>
    <property type="match status" value="1"/>
</dbReference>
<evidence type="ECO:0000259" key="13">
    <source>
        <dbReference type="Pfam" id="PF25392"/>
    </source>
</evidence>
<accession>A0A1H3BRH1</accession>
<evidence type="ECO:0000256" key="8">
    <source>
        <dbReference type="SAM" id="Phobius"/>
    </source>
</evidence>
<evidence type="ECO:0000256" key="9">
    <source>
        <dbReference type="SAM" id="SignalP"/>
    </source>
</evidence>
<dbReference type="STRING" id="356660.SAMN05444336_105132"/>
<feature type="transmembrane region" description="Helical" evidence="8">
    <location>
        <begin position="283"/>
        <end position="302"/>
    </location>
</feature>
<dbReference type="Gene3D" id="3.30.70.100">
    <property type="match status" value="1"/>
</dbReference>
<keyword evidence="3" id="KW-1003">Cell membrane</keyword>
<dbReference type="RefSeq" id="WP_092683170.1">
    <property type="nucleotide sequence ID" value="NZ_FNMZ01000005.1"/>
</dbReference>
<evidence type="ECO:0000256" key="6">
    <source>
        <dbReference type="ARBA" id="ARBA00023136"/>
    </source>
</evidence>
<feature type="compositionally biased region" description="Low complexity" evidence="7">
    <location>
        <begin position="124"/>
        <end position="147"/>
    </location>
</feature>
<feature type="transmembrane region" description="Helical" evidence="8">
    <location>
        <begin position="393"/>
        <end position="418"/>
    </location>
</feature>
<feature type="transmembrane region" description="Helical" evidence="8">
    <location>
        <begin position="480"/>
        <end position="500"/>
    </location>
</feature>
<evidence type="ECO:0000313" key="15">
    <source>
        <dbReference type="Proteomes" id="UP000199118"/>
    </source>
</evidence>
<dbReference type="Pfam" id="PF25392">
    <property type="entry name" value="MS_channel_TM1"/>
    <property type="match status" value="1"/>
</dbReference>
<dbReference type="Gene3D" id="2.30.30.60">
    <property type="match status" value="1"/>
</dbReference>
<dbReference type="Proteomes" id="UP000199118">
    <property type="component" value="Unassembled WGS sequence"/>
</dbReference>
<feature type="domain" description="Mechanosensitive ion channel MscS" evidence="10">
    <location>
        <begin position="610"/>
        <end position="674"/>
    </location>
</feature>
<feature type="compositionally biased region" description="Gly residues" evidence="7">
    <location>
        <begin position="830"/>
        <end position="840"/>
    </location>
</feature>
<comment type="subcellular location">
    <subcellularLocation>
        <location evidence="1">Cell membrane</location>
        <topology evidence="1">Multi-pass membrane protein</topology>
    </subcellularLocation>
</comment>
<dbReference type="AlphaFoldDB" id="A0A1H3BRH1"/>
<protein>
    <submittedName>
        <fullName evidence="14">Small conductance mechanosensitive channel</fullName>
    </submittedName>
</protein>
<evidence type="ECO:0000256" key="1">
    <source>
        <dbReference type="ARBA" id="ARBA00004651"/>
    </source>
</evidence>
<gene>
    <name evidence="14" type="ORF">SAMN05444336_105132</name>
</gene>
<dbReference type="Pfam" id="PF00924">
    <property type="entry name" value="MS_channel_2nd"/>
    <property type="match status" value="1"/>
</dbReference>
<feature type="region of interest" description="Disordered" evidence="7">
    <location>
        <begin position="793"/>
        <end position="863"/>
    </location>
</feature>
<keyword evidence="15" id="KW-1185">Reference proteome</keyword>
<dbReference type="InterPro" id="IPR023408">
    <property type="entry name" value="MscS_beta-dom_sf"/>
</dbReference>
<evidence type="ECO:0000256" key="5">
    <source>
        <dbReference type="ARBA" id="ARBA00022989"/>
    </source>
</evidence>
<evidence type="ECO:0000256" key="4">
    <source>
        <dbReference type="ARBA" id="ARBA00022692"/>
    </source>
</evidence>
<dbReference type="GO" id="GO:0008381">
    <property type="term" value="F:mechanosensitive monoatomic ion channel activity"/>
    <property type="evidence" value="ECO:0007669"/>
    <property type="project" value="InterPro"/>
</dbReference>
<keyword evidence="4 8" id="KW-0812">Transmembrane</keyword>
<feature type="transmembrane region" description="Helical" evidence="8">
    <location>
        <begin position="350"/>
        <end position="373"/>
    </location>
</feature>
<keyword evidence="6 8" id="KW-0472">Membrane</keyword>
<dbReference type="InterPro" id="IPR011066">
    <property type="entry name" value="MscS_channel_C_sf"/>
</dbReference>
<feature type="transmembrane region" description="Helical" evidence="8">
    <location>
        <begin position="563"/>
        <end position="583"/>
    </location>
</feature>
<dbReference type="SUPFAM" id="SSF50182">
    <property type="entry name" value="Sm-like ribonucleoproteins"/>
    <property type="match status" value="1"/>
</dbReference>
<dbReference type="Gene3D" id="1.10.287.1260">
    <property type="match status" value="1"/>
</dbReference>
<evidence type="ECO:0000259" key="12">
    <source>
        <dbReference type="Pfam" id="PF21088"/>
    </source>
</evidence>
<dbReference type="InterPro" id="IPR045276">
    <property type="entry name" value="YbiO_bact"/>
</dbReference>
<evidence type="ECO:0000313" key="14">
    <source>
        <dbReference type="EMBL" id="SDX44620.1"/>
    </source>
</evidence>
<feature type="compositionally biased region" description="Basic and acidic residues" evidence="7">
    <location>
        <begin position="793"/>
        <end position="802"/>
    </location>
</feature>
<dbReference type="Pfam" id="PF21088">
    <property type="entry name" value="MS_channel_1st"/>
    <property type="match status" value="1"/>
</dbReference>
<feature type="domain" description="Mechanosensitive ion channel transmembrane helices 2/3" evidence="12">
    <location>
        <begin position="570"/>
        <end position="608"/>
    </location>
</feature>
<feature type="region of interest" description="Disordered" evidence="7">
    <location>
        <begin position="107"/>
        <end position="147"/>
    </location>
</feature>
<feature type="signal peptide" evidence="9">
    <location>
        <begin position="1"/>
        <end position="36"/>
    </location>
</feature>
<dbReference type="OrthoDB" id="9814206at2"/>
<keyword evidence="5 8" id="KW-1133">Transmembrane helix</keyword>
<dbReference type="InterPro" id="IPR006685">
    <property type="entry name" value="MscS_channel_2nd"/>
</dbReference>
<feature type="transmembrane region" description="Helical" evidence="8">
    <location>
        <begin position="520"/>
        <end position="542"/>
    </location>
</feature>
<dbReference type="InterPro" id="IPR057485">
    <property type="entry name" value="YbiO-like_TM1"/>
</dbReference>
<evidence type="ECO:0000256" key="7">
    <source>
        <dbReference type="SAM" id="MobiDB-lite"/>
    </source>
</evidence>
<dbReference type="InterPro" id="IPR049278">
    <property type="entry name" value="MS_channel_C"/>
</dbReference>
<feature type="compositionally biased region" description="Low complexity" evidence="7">
    <location>
        <begin position="812"/>
        <end position="829"/>
    </location>
</feature>
<evidence type="ECO:0000259" key="10">
    <source>
        <dbReference type="Pfam" id="PF00924"/>
    </source>
</evidence>
<dbReference type="SUPFAM" id="SSF82861">
    <property type="entry name" value="Mechanosensitive channel protein MscS (YggB), transmembrane region"/>
    <property type="match status" value="1"/>
</dbReference>
<dbReference type="PANTHER" id="PTHR30460">
    <property type="entry name" value="MODERATE CONDUCTANCE MECHANOSENSITIVE CHANNEL YBIO"/>
    <property type="match status" value="1"/>
</dbReference>
<dbReference type="Pfam" id="PF21082">
    <property type="entry name" value="MS_channel_3rd"/>
    <property type="match status" value="1"/>
</dbReference>
<evidence type="ECO:0000259" key="11">
    <source>
        <dbReference type="Pfam" id="PF21082"/>
    </source>
</evidence>
<feature type="region of interest" description="Disordered" evidence="7">
    <location>
        <begin position="45"/>
        <end position="75"/>
    </location>
</feature>
<dbReference type="InterPro" id="IPR049142">
    <property type="entry name" value="MS_channel_1st"/>
</dbReference>
<feature type="transmembrane region" description="Helical" evidence="8">
    <location>
        <begin position="424"/>
        <end position="444"/>
    </location>
</feature>
<feature type="domain" description="Mechanosensitive ion channel MscS C-terminal" evidence="11">
    <location>
        <begin position="680"/>
        <end position="767"/>
    </location>
</feature>
<sequence>MTRPDISRPWRARLATLCVTLSLALCLCLFASPGQAQLGFGALTGSGSGDAAAEESAESGDGSGDGSGGETGSADVAADPAAALLKVLEDPEARDKLIGALRESGAAAEADAGAQPSGREEASTEPAAAAPASGDAGGDASAAASNSEGLSIGRQAAELSQRAVEQAADFAFSLWDKLALAPGRLSELRSAADSGVILGALQELAVAILVTYAVFIALRLAARPLRRRLGQAGEGRGWLPTLGLSMGTTLLDAVTVLAAFASGYAIVTFATGAAGQVGFSQSLYLNAFVAVEISRTVIRFALRPETGALRLIPLPDGGAQALAWRLVAAAGILGYGHLLAAPIVSREVGWRAGAALGAAVSLIVVLIAMISVLRHRKAVAAWLTPSDSQSRKVFATLARLWHIPVMLYLAGLFVIVLIRPGGVLFPVLEATAEVLAAIVVGMIVNHTLATWARRGVSLPDRITSSLPLLEQRLNSFLPKLLMLVRMLVLISILIWTLQVAGITQLDAWLGSDLGLRLTGGMVSVAMILFAAFVAWLAMTSWIDWRLNPEVGAAPSPRETTLLTLMRNAATIVLAVLTLMFSLSELGIDIAPLIASAGVLGLAIGFGAQKLVQDVITGIFIQLENAMNVGDVVTAGGITGGVEKLTVRSVSIRDLNGTYHLIPFSSVDSVSNLTRDFSYAVFDMGIAYREDIDEAKQGILDAFSELMEDPEFAVQTTGDLEWFGVQALGDSAVVLRARVKTLPGKQWGLLRTLNERVKKVYDARGIEIPYPHQTIYFGENKDGSAPALHLVRDDSEKAAEEMAKAISPRVVEGTATPAPAAAAKPATGTATGTGAGTGGDGDTSAPRTDKASGVARDMPDEDEA</sequence>
<evidence type="ECO:0000256" key="3">
    <source>
        <dbReference type="ARBA" id="ARBA00022475"/>
    </source>
</evidence>
<name>A0A1H3BRH1_9RHOB</name>
<dbReference type="InterPro" id="IPR010920">
    <property type="entry name" value="LSM_dom_sf"/>
</dbReference>
<feature type="transmembrane region" description="Helical" evidence="8">
    <location>
        <begin position="322"/>
        <end position="344"/>
    </location>
</feature>
<feature type="compositionally biased region" description="Gly residues" evidence="7">
    <location>
        <begin position="61"/>
        <end position="71"/>
    </location>
</feature>
<reference evidence="14 15" key="1">
    <citation type="submission" date="2016-10" db="EMBL/GenBank/DDBJ databases">
        <authorList>
            <person name="de Groot N.N."/>
        </authorList>
    </citation>
    <scope>NUCLEOTIDE SEQUENCE [LARGE SCALE GENOMIC DNA]</scope>
    <source>
        <strain evidence="14 15">DSM 17890</strain>
    </source>
</reference>
<feature type="domain" description="Moderate conductance mechanosensitive channel YbiO-like transmembrane helix 1" evidence="13">
    <location>
        <begin position="430"/>
        <end position="508"/>
    </location>
</feature>
<dbReference type="InterPro" id="IPR011014">
    <property type="entry name" value="MscS_channel_TM-2"/>
</dbReference>
<evidence type="ECO:0000256" key="2">
    <source>
        <dbReference type="ARBA" id="ARBA00008017"/>
    </source>
</evidence>
<feature type="transmembrane region" description="Helical" evidence="8">
    <location>
        <begin position="242"/>
        <end position="271"/>
    </location>
</feature>
<comment type="similarity">
    <text evidence="2">Belongs to the MscS (TC 1.A.23) family.</text>
</comment>
<dbReference type="SUPFAM" id="SSF82689">
    <property type="entry name" value="Mechanosensitive channel protein MscS (YggB), C-terminal domain"/>
    <property type="match status" value="1"/>
</dbReference>